<dbReference type="Proteomes" id="UP000184611">
    <property type="component" value="Unassembled WGS sequence"/>
</dbReference>
<name>A0A1M7ZYC5_9FLAO</name>
<organism evidence="2 3">
    <name type="scientific">Flavobacterium cucumis</name>
    <dbReference type="NCBI Taxonomy" id="416016"/>
    <lineage>
        <taxon>Bacteria</taxon>
        <taxon>Pseudomonadati</taxon>
        <taxon>Bacteroidota</taxon>
        <taxon>Flavobacteriia</taxon>
        <taxon>Flavobacteriales</taxon>
        <taxon>Flavobacteriaceae</taxon>
        <taxon>Flavobacterium</taxon>
    </lineage>
</organism>
<keyword evidence="1" id="KW-1133">Transmembrane helix</keyword>
<gene>
    <name evidence="2" type="ORF">SAMN05443547_2184</name>
</gene>
<evidence type="ECO:0000313" key="3">
    <source>
        <dbReference type="Proteomes" id="UP000184611"/>
    </source>
</evidence>
<accession>A0A1M7ZYC5</accession>
<evidence type="ECO:0000313" key="2">
    <source>
        <dbReference type="EMBL" id="SHO73810.1"/>
    </source>
</evidence>
<evidence type="ECO:0000256" key="1">
    <source>
        <dbReference type="SAM" id="Phobius"/>
    </source>
</evidence>
<keyword evidence="1" id="KW-0472">Membrane</keyword>
<feature type="transmembrane region" description="Helical" evidence="1">
    <location>
        <begin position="6"/>
        <end position="23"/>
    </location>
</feature>
<protein>
    <submittedName>
        <fullName evidence="2">Uncharacterized protein</fullName>
    </submittedName>
</protein>
<sequence>MLKFYLLLVTYVIAFLIMIFAYAKEEFVAIS</sequence>
<dbReference type="EMBL" id="FRYK01000004">
    <property type="protein sequence ID" value="SHO73810.1"/>
    <property type="molecule type" value="Genomic_DNA"/>
</dbReference>
<keyword evidence="1" id="KW-0812">Transmembrane</keyword>
<dbReference type="AlphaFoldDB" id="A0A1M7ZYC5"/>
<proteinExistence type="predicted"/>
<keyword evidence="3" id="KW-1185">Reference proteome</keyword>
<reference evidence="3" key="1">
    <citation type="submission" date="2016-12" db="EMBL/GenBank/DDBJ databases">
        <authorList>
            <person name="Varghese N."/>
            <person name="Submissions S."/>
        </authorList>
    </citation>
    <scope>NUCLEOTIDE SEQUENCE [LARGE SCALE GENOMIC DNA]</scope>
    <source>
        <strain evidence="3">DSM 18830</strain>
    </source>
</reference>